<feature type="domain" description="Glycine-rich" evidence="1">
    <location>
        <begin position="89"/>
        <end position="239"/>
    </location>
</feature>
<evidence type="ECO:0000313" key="2">
    <source>
        <dbReference type="EMBL" id="ARF10683.1"/>
    </source>
</evidence>
<accession>A0A1V0SG47</accession>
<dbReference type="InterPro" id="IPR049304">
    <property type="entry name" value="Gly_rich_dom"/>
</dbReference>
<dbReference type="EMBL" id="KY684104">
    <property type="protein sequence ID" value="ARF10683.1"/>
    <property type="molecule type" value="Genomic_DNA"/>
</dbReference>
<dbReference type="Pfam" id="PF21722">
    <property type="entry name" value="Gly_rich_2"/>
    <property type="match status" value="1"/>
</dbReference>
<gene>
    <name evidence="2" type="ORF">Hokovirus_2_210</name>
</gene>
<evidence type="ECO:0000259" key="1">
    <source>
        <dbReference type="Pfam" id="PF21722"/>
    </source>
</evidence>
<proteinExistence type="predicted"/>
<organism evidence="2">
    <name type="scientific">Hokovirus HKV1</name>
    <dbReference type="NCBI Taxonomy" id="1977638"/>
    <lineage>
        <taxon>Viruses</taxon>
        <taxon>Varidnaviria</taxon>
        <taxon>Bamfordvirae</taxon>
        <taxon>Nucleocytoviricota</taxon>
        <taxon>Megaviricetes</taxon>
        <taxon>Imitervirales</taxon>
        <taxon>Mimiviridae</taxon>
        <taxon>Klosneuvirinae</taxon>
        <taxon>Hokovirus</taxon>
    </lineage>
</organism>
<reference evidence="2" key="1">
    <citation type="journal article" date="2017" name="Science">
        <title>Giant viruses with an expanded complement of translation system components.</title>
        <authorList>
            <person name="Schulz F."/>
            <person name="Yutin N."/>
            <person name="Ivanova N.N."/>
            <person name="Ortega D.R."/>
            <person name="Lee T.K."/>
            <person name="Vierheilig J."/>
            <person name="Daims H."/>
            <person name="Horn M."/>
            <person name="Wagner M."/>
            <person name="Jensen G.J."/>
            <person name="Kyrpides N.C."/>
            <person name="Koonin E.V."/>
            <person name="Woyke T."/>
        </authorList>
    </citation>
    <scope>NUCLEOTIDE SEQUENCE</scope>
    <source>
        <strain evidence="2">HKV1</strain>
    </source>
</reference>
<protein>
    <recommendedName>
        <fullName evidence="1">Glycine-rich domain-containing protein</fullName>
    </recommendedName>
</protein>
<name>A0A1V0SG47_9VIRU</name>
<sequence>MDKINDKNIKIKIKNIMLNKMKEDIINLTERVKILESNNIKIPDNKTRDNKINEQRYKQIIGEINNTNNILDTINTYKTYITKYFCESATYKLEKETEIIFITMSGGGGAGGIGKIINNRMYNGYGGGGASGFIHYPIAVKKDTTLCITVGKGGDKYKNKGDGEDTIIEFYDSCNKMYFNIVSEGGKGGSEVDAGLGGKNYLIPSFSGQDGIKSGGNSIFGYGGEDGLDGYNGSGGGGSLALDYEDVITKKKTNCKLSGNGGNGFVIIEY</sequence>